<dbReference type="InterPro" id="IPR001841">
    <property type="entry name" value="Znf_RING"/>
</dbReference>
<feature type="region of interest" description="Disordered" evidence="7">
    <location>
        <begin position="44"/>
        <end position="72"/>
    </location>
</feature>
<dbReference type="GO" id="GO:0016567">
    <property type="term" value="P:protein ubiquitination"/>
    <property type="evidence" value="ECO:0007669"/>
    <property type="project" value="InterPro"/>
</dbReference>
<evidence type="ECO:0000256" key="6">
    <source>
        <dbReference type="SAM" id="Coils"/>
    </source>
</evidence>
<dbReference type="Pfam" id="PF23419">
    <property type="entry name" value="WD40_RFWD3"/>
    <property type="match status" value="1"/>
</dbReference>
<feature type="domain" description="RING-type" evidence="8">
    <location>
        <begin position="132"/>
        <end position="178"/>
    </location>
</feature>
<dbReference type="GO" id="GO:0008270">
    <property type="term" value="F:zinc ion binding"/>
    <property type="evidence" value="ECO:0007669"/>
    <property type="project" value="UniProtKB-KW"/>
</dbReference>
<evidence type="ECO:0000256" key="7">
    <source>
        <dbReference type="SAM" id="MobiDB-lite"/>
    </source>
</evidence>
<dbReference type="GO" id="GO:0036297">
    <property type="term" value="P:interstrand cross-link repair"/>
    <property type="evidence" value="ECO:0007669"/>
    <property type="project" value="InterPro"/>
</dbReference>
<keyword evidence="5" id="KW-0479">Metal-binding</keyword>
<organism evidence="9 10">
    <name type="scientific">Phaseolus coccineus</name>
    <name type="common">Scarlet runner bean</name>
    <name type="synonym">Phaseolus multiflorus</name>
    <dbReference type="NCBI Taxonomy" id="3886"/>
    <lineage>
        <taxon>Eukaryota</taxon>
        <taxon>Viridiplantae</taxon>
        <taxon>Streptophyta</taxon>
        <taxon>Embryophyta</taxon>
        <taxon>Tracheophyta</taxon>
        <taxon>Spermatophyta</taxon>
        <taxon>Magnoliopsida</taxon>
        <taxon>eudicotyledons</taxon>
        <taxon>Gunneridae</taxon>
        <taxon>Pentapetalae</taxon>
        <taxon>rosids</taxon>
        <taxon>fabids</taxon>
        <taxon>Fabales</taxon>
        <taxon>Fabaceae</taxon>
        <taxon>Papilionoideae</taxon>
        <taxon>50 kb inversion clade</taxon>
        <taxon>NPAAA clade</taxon>
        <taxon>indigoferoid/millettioid clade</taxon>
        <taxon>Phaseoleae</taxon>
        <taxon>Phaseolus</taxon>
    </lineage>
</organism>
<dbReference type="PROSITE" id="PS50089">
    <property type="entry name" value="ZF_RING_2"/>
    <property type="match status" value="1"/>
</dbReference>
<evidence type="ECO:0000313" key="10">
    <source>
        <dbReference type="Proteomes" id="UP001374584"/>
    </source>
</evidence>
<dbReference type="InterPro" id="IPR036322">
    <property type="entry name" value="WD40_repeat_dom_sf"/>
</dbReference>
<reference evidence="9 10" key="1">
    <citation type="submission" date="2024-01" db="EMBL/GenBank/DDBJ databases">
        <title>The genomes of 5 underutilized Papilionoideae crops provide insights into root nodulation and disease resistanc.</title>
        <authorList>
            <person name="Jiang F."/>
        </authorList>
    </citation>
    <scope>NUCLEOTIDE SEQUENCE [LARGE SCALE GENOMIC DNA]</scope>
    <source>
        <strain evidence="9">JINMINGXINNONG_FW02</strain>
        <tissue evidence="9">Leaves</tissue>
    </source>
</reference>
<sequence length="638" mass="70986">MVWSHSPNSLSLSSLVMASPFEFADHDENLIATRRQLIRGPAHYEFTDDEDTDDEGDEEYVPGVASPRASHDTPRIVSSNNLIVIPDESQDLVEEEGNKRRRYEGGETSCSAIGSSDGSQGNNHTDIDGLFCPICMDVWTNNGEHHICCLPCGHIYGMSCIKRWLQQRKNSSKCPQCNRKCTLKDVRKLFASRVVAVEEESQKRIQSLEAKCAALESKASDWRKKEDGWKYQEAALHVQVQSLTERNTYLEQLLLDMQSRQSASISGNRNSQWICESEHNIGPKYWGKGSICNFELQKEFHLDGGRIFDMDISNQILLIAQKPKEVGGMHLLTKMSLLSPFETQDILLPSDTFGVKDLHISPSNSSLVLFSSLGKKLSVLSLDSGNLVINYDLQDPAWSCSWDLNNSHNIYAGLQNGSVLVFDMRQTVGPVKSLVGLTNNPVHTVNSLAQTSSLSSGVKTILSASAFGLCQWNIDSEERPLVVPETDNQGVCISLAYCPSSDDIVASYRPIFSMSMDVPLSQPLATPLSAGQGVQGTHVLFNRMGGHHFQKVGSSYANVSKIRLPKCVIMDIENQSRLFASWDEVTCDLLLHELPSFRVLQQFKMPAQARDLRYSASHGILGCLSENTLQLFYSKHCR</sequence>
<dbReference type="SMART" id="SM00184">
    <property type="entry name" value="RING"/>
    <property type="match status" value="1"/>
</dbReference>
<feature type="compositionally biased region" description="Acidic residues" evidence="7">
    <location>
        <begin position="47"/>
        <end position="60"/>
    </location>
</feature>
<accession>A0AAN9NT94</accession>
<dbReference type="PANTHER" id="PTHR16047">
    <property type="entry name" value="RFWD3 PROTEIN"/>
    <property type="match status" value="1"/>
</dbReference>
<dbReference type="InterPro" id="IPR013083">
    <property type="entry name" value="Znf_RING/FYVE/PHD"/>
</dbReference>
<dbReference type="SUPFAM" id="SSF50978">
    <property type="entry name" value="WD40 repeat-like"/>
    <property type="match status" value="1"/>
</dbReference>
<comment type="caution">
    <text evidence="9">The sequence shown here is derived from an EMBL/GenBank/DDBJ whole genome shotgun (WGS) entry which is preliminary data.</text>
</comment>
<dbReference type="CDD" id="cd16450">
    <property type="entry name" value="mRING-C3HGC3_RFWD3"/>
    <property type="match status" value="1"/>
</dbReference>
<name>A0AAN9NT94_PHACN</name>
<feature type="compositionally biased region" description="Polar residues" evidence="7">
    <location>
        <begin position="108"/>
        <end position="121"/>
    </location>
</feature>
<comment type="catalytic activity">
    <reaction evidence="1">
        <text>S-ubiquitinyl-[E2 ubiquitin-conjugating enzyme]-L-cysteine + [acceptor protein]-L-lysine = [E2 ubiquitin-conjugating enzyme]-L-cysteine + N(6)-ubiquitinyl-[acceptor protein]-L-lysine.</text>
        <dbReference type="EC" id="2.3.2.27"/>
    </reaction>
</comment>
<keyword evidence="5" id="KW-0863">Zinc-finger</keyword>
<keyword evidence="5" id="KW-0862">Zinc</keyword>
<protein>
    <recommendedName>
        <fullName evidence="2">RING-type E3 ubiquitin transferase</fullName>
        <ecNumber evidence="2">2.3.2.27</ecNumber>
    </recommendedName>
</protein>
<dbReference type="GO" id="GO:0061630">
    <property type="term" value="F:ubiquitin protein ligase activity"/>
    <property type="evidence" value="ECO:0007669"/>
    <property type="project" value="UniProtKB-EC"/>
</dbReference>
<dbReference type="InterPro" id="IPR056527">
    <property type="entry name" value="WD40_RFWD3"/>
</dbReference>
<dbReference type="SUPFAM" id="SSF57850">
    <property type="entry name" value="RING/U-box"/>
    <property type="match status" value="1"/>
</dbReference>
<keyword evidence="3" id="KW-0853">WD repeat</keyword>
<keyword evidence="10" id="KW-1185">Reference proteome</keyword>
<dbReference type="GO" id="GO:0016604">
    <property type="term" value="C:nuclear body"/>
    <property type="evidence" value="ECO:0007669"/>
    <property type="project" value="UniProtKB-SubCell"/>
</dbReference>
<evidence type="ECO:0000256" key="2">
    <source>
        <dbReference type="ARBA" id="ARBA00012483"/>
    </source>
</evidence>
<evidence type="ECO:0000313" key="9">
    <source>
        <dbReference type="EMBL" id="KAK7378671.1"/>
    </source>
</evidence>
<dbReference type="PANTHER" id="PTHR16047:SF13">
    <property type="entry name" value="E3 UBIQUITIN-PROTEIN LIGASE RFWD3"/>
    <property type="match status" value="1"/>
</dbReference>
<feature type="region of interest" description="Disordered" evidence="7">
    <location>
        <begin position="87"/>
        <end position="121"/>
    </location>
</feature>
<evidence type="ECO:0000256" key="5">
    <source>
        <dbReference type="PROSITE-ProRule" id="PRU00175"/>
    </source>
</evidence>
<evidence type="ECO:0000256" key="1">
    <source>
        <dbReference type="ARBA" id="ARBA00000900"/>
    </source>
</evidence>
<feature type="coiled-coil region" evidence="6">
    <location>
        <begin position="198"/>
        <end position="225"/>
    </location>
</feature>
<dbReference type="Gene3D" id="2.130.10.10">
    <property type="entry name" value="YVTN repeat-like/Quinoprotein amine dehydrogenase"/>
    <property type="match status" value="1"/>
</dbReference>
<proteinExistence type="predicted"/>
<dbReference type="Pfam" id="PF13639">
    <property type="entry name" value="zf-RING_2"/>
    <property type="match status" value="1"/>
</dbReference>
<dbReference type="Gene3D" id="3.30.40.10">
    <property type="entry name" value="Zinc/RING finger domain, C3HC4 (zinc finger)"/>
    <property type="match status" value="1"/>
</dbReference>
<comment type="subcellular location">
    <subcellularLocation>
        <location evidence="4">Nucleus</location>
        <location evidence="4">Nuclear body</location>
    </subcellularLocation>
</comment>
<dbReference type="AlphaFoldDB" id="A0AAN9NT94"/>
<dbReference type="InterPro" id="IPR037381">
    <property type="entry name" value="RFWD3"/>
</dbReference>
<gene>
    <name evidence="9" type="ORF">VNO80_04117</name>
</gene>
<dbReference type="EC" id="2.3.2.27" evidence="2"/>
<dbReference type="Proteomes" id="UP001374584">
    <property type="component" value="Unassembled WGS sequence"/>
</dbReference>
<dbReference type="EMBL" id="JAYMYR010000002">
    <property type="protein sequence ID" value="KAK7378671.1"/>
    <property type="molecule type" value="Genomic_DNA"/>
</dbReference>
<evidence type="ECO:0000256" key="4">
    <source>
        <dbReference type="ARBA" id="ARBA00034306"/>
    </source>
</evidence>
<dbReference type="InterPro" id="IPR015943">
    <property type="entry name" value="WD40/YVTN_repeat-like_dom_sf"/>
</dbReference>
<evidence type="ECO:0000259" key="8">
    <source>
        <dbReference type="PROSITE" id="PS50089"/>
    </source>
</evidence>
<keyword evidence="6" id="KW-0175">Coiled coil</keyword>
<evidence type="ECO:0000256" key="3">
    <source>
        <dbReference type="ARBA" id="ARBA00022574"/>
    </source>
</evidence>